<reference evidence="2 3" key="1">
    <citation type="submission" date="2011-11" db="EMBL/GenBank/DDBJ databases">
        <title>Whole genome shotgun sequence of Gordonia araii NBRC 100433.</title>
        <authorList>
            <person name="Yoshida Y."/>
            <person name="Hosoyama A."/>
            <person name="Tsuchikane K."/>
            <person name="Katsumata H."/>
            <person name="Yamazaki S."/>
            <person name="Fujita N."/>
        </authorList>
    </citation>
    <scope>NUCLEOTIDE SEQUENCE [LARGE SCALE GENOMIC DNA]</scope>
    <source>
        <strain evidence="2 3">NBRC 100433</strain>
    </source>
</reference>
<dbReference type="Proteomes" id="UP000035088">
    <property type="component" value="Unassembled WGS sequence"/>
</dbReference>
<name>G7H3H4_9ACTN</name>
<feature type="signal peptide" evidence="1">
    <location>
        <begin position="1"/>
        <end position="24"/>
    </location>
</feature>
<organism evidence="2 3">
    <name type="scientific">Gordonia araii NBRC 100433</name>
    <dbReference type="NCBI Taxonomy" id="1073574"/>
    <lineage>
        <taxon>Bacteria</taxon>
        <taxon>Bacillati</taxon>
        <taxon>Actinomycetota</taxon>
        <taxon>Actinomycetes</taxon>
        <taxon>Mycobacteriales</taxon>
        <taxon>Gordoniaceae</taxon>
        <taxon>Gordonia</taxon>
    </lineage>
</organism>
<protein>
    <recommendedName>
        <fullName evidence="4">Lipoprotein</fullName>
    </recommendedName>
</protein>
<proteinExistence type="predicted"/>
<comment type="caution">
    <text evidence="2">The sequence shown here is derived from an EMBL/GenBank/DDBJ whole genome shotgun (WGS) entry which is preliminary data.</text>
</comment>
<sequence>MRLPGRLLTALVATSTVIATASCAGDDLDDPGPEVMTSATIALPTDITARTPPGHRLAFGAAALLPAATFHQQSGQPALAAYAVTGVRRAGTLPDSRVNDGAGYFVYVTVMSLADRPAPAPDIIGLAGSVDGRTPALTIRATGESPGCETRTPPRTMKRGESYATCLLAVVDKGQQVRAVVYWANTGSDPAFDYKSRPVAWTADGRPPSSPPPAG</sequence>
<accession>G7H3H4</accession>
<keyword evidence="3" id="KW-1185">Reference proteome</keyword>
<dbReference type="AlphaFoldDB" id="G7H3H4"/>
<evidence type="ECO:0008006" key="4">
    <source>
        <dbReference type="Google" id="ProtNLM"/>
    </source>
</evidence>
<dbReference type="RefSeq" id="WP_007322474.1">
    <property type="nucleotide sequence ID" value="NZ_BAEE01000056.1"/>
</dbReference>
<evidence type="ECO:0000313" key="2">
    <source>
        <dbReference type="EMBL" id="GAB10399.1"/>
    </source>
</evidence>
<dbReference type="EMBL" id="BAEE01000056">
    <property type="protein sequence ID" value="GAB10399.1"/>
    <property type="molecule type" value="Genomic_DNA"/>
</dbReference>
<feature type="chain" id="PRO_5038659989" description="Lipoprotein" evidence="1">
    <location>
        <begin position="25"/>
        <end position="215"/>
    </location>
</feature>
<dbReference type="PROSITE" id="PS51257">
    <property type="entry name" value="PROKAR_LIPOPROTEIN"/>
    <property type="match status" value="1"/>
</dbReference>
<dbReference type="STRING" id="1073574.GOARA_056_01470"/>
<evidence type="ECO:0000313" key="3">
    <source>
        <dbReference type="Proteomes" id="UP000035088"/>
    </source>
</evidence>
<keyword evidence="1" id="KW-0732">Signal</keyword>
<gene>
    <name evidence="2" type="ORF">GOARA_056_01470</name>
</gene>
<evidence type="ECO:0000256" key="1">
    <source>
        <dbReference type="SAM" id="SignalP"/>
    </source>
</evidence>